<dbReference type="GO" id="GO:0046872">
    <property type="term" value="F:metal ion binding"/>
    <property type="evidence" value="ECO:0007669"/>
    <property type="project" value="UniProtKB-KW"/>
</dbReference>
<dbReference type="Proteomes" id="UP000295361">
    <property type="component" value="Unassembled WGS sequence"/>
</dbReference>
<dbReference type="GO" id="GO:0008682">
    <property type="term" value="F:3-demethoxyubiquinol 3-hydroxylase activity"/>
    <property type="evidence" value="ECO:0007669"/>
    <property type="project" value="UniProtKB-EC"/>
</dbReference>
<gene>
    <name evidence="9" type="primary">coq7</name>
    <name evidence="10" type="ORF">DES47_10652</name>
</gene>
<keyword evidence="11" id="KW-1185">Reference proteome</keyword>
<dbReference type="GO" id="GO:0006744">
    <property type="term" value="P:ubiquinone biosynthetic process"/>
    <property type="evidence" value="ECO:0007669"/>
    <property type="project" value="UniProtKB-UniRule"/>
</dbReference>
<feature type="binding site" evidence="9">
    <location>
        <position position="97"/>
    </location>
    <ligand>
        <name>Fe cation</name>
        <dbReference type="ChEBI" id="CHEBI:24875"/>
        <label>1</label>
    </ligand>
</feature>
<keyword evidence="4 9" id="KW-0479">Metal-binding</keyword>
<keyword evidence="7 9" id="KW-0503">Monooxygenase</keyword>
<comment type="pathway">
    <text evidence="1 9">Cofactor biosynthesis; ubiquinone biosynthesis.</text>
</comment>
<proteinExistence type="inferred from homology"/>
<sequence length="218" mass="23619">MTSVEHSRVQLSPTDGLISSLDQTLRGLSGAYRPARPIPREQGATVNLDAEQKALSGALMRVNHVGEICAQALYQAQSLVTRDAQLREHFQHAARDEADHLAWTRQRLDELGDRVSLLSPVWYAGAFGIGLIAGLAGDKRSLGFVVETERQVEAHLAGHLDRLPAADLDSRAVVAQMQADEAQHAQEAQDAGATELPATVKRLMKLAAGVMTRTAHHI</sequence>
<keyword evidence="2 9" id="KW-1003">Cell membrane</keyword>
<feature type="binding site" evidence="9">
    <location>
        <position position="97"/>
    </location>
    <ligand>
        <name>Fe cation</name>
        <dbReference type="ChEBI" id="CHEBI:24875"/>
        <label>2</label>
    </ligand>
</feature>
<dbReference type="Gene3D" id="1.20.1260.10">
    <property type="match status" value="1"/>
</dbReference>
<feature type="binding site" evidence="9">
    <location>
        <position position="184"/>
    </location>
    <ligand>
        <name>Fe cation</name>
        <dbReference type="ChEBI" id="CHEBI:24875"/>
        <label>2</label>
    </ligand>
</feature>
<dbReference type="PANTHER" id="PTHR11237">
    <property type="entry name" value="COENZYME Q10 BIOSYNTHESIS PROTEIN 7"/>
    <property type="match status" value="1"/>
</dbReference>
<dbReference type="GO" id="GO:0005886">
    <property type="term" value="C:plasma membrane"/>
    <property type="evidence" value="ECO:0007669"/>
    <property type="project" value="UniProtKB-SubCell"/>
</dbReference>
<feature type="binding site" evidence="9">
    <location>
        <position position="100"/>
    </location>
    <ligand>
        <name>Fe cation</name>
        <dbReference type="ChEBI" id="CHEBI:24875"/>
        <label>1</label>
    </ligand>
</feature>
<dbReference type="InterPro" id="IPR009078">
    <property type="entry name" value="Ferritin-like_SF"/>
</dbReference>
<evidence type="ECO:0000256" key="8">
    <source>
        <dbReference type="ARBA" id="ARBA00023136"/>
    </source>
</evidence>
<evidence type="ECO:0000256" key="5">
    <source>
        <dbReference type="ARBA" id="ARBA00023002"/>
    </source>
</evidence>
<dbReference type="CDD" id="cd01042">
    <property type="entry name" value="DMQH"/>
    <property type="match status" value="1"/>
</dbReference>
<keyword evidence="5 9" id="KW-0560">Oxidoreductase</keyword>
<keyword evidence="8 9" id="KW-0472">Membrane</keyword>
<feature type="binding site" evidence="9">
    <location>
        <position position="149"/>
    </location>
    <ligand>
        <name>Fe cation</name>
        <dbReference type="ChEBI" id="CHEBI:24875"/>
        <label>2</label>
    </ligand>
</feature>
<feature type="binding site" evidence="9">
    <location>
        <position position="181"/>
    </location>
    <ligand>
        <name>Fe cation</name>
        <dbReference type="ChEBI" id="CHEBI:24875"/>
        <label>1</label>
    </ligand>
</feature>
<comment type="similarity">
    <text evidence="9">Belongs to the COQ7 family.</text>
</comment>
<dbReference type="UniPathway" id="UPA00232"/>
<evidence type="ECO:0000313" key="10">
    <source>
        <dbReference type="EMBL" id="TDP62757.1"/>
    </source>
</evidence>
<dbReference type="InterPro" id="IPR011566">
    <property type="entry name" value="Ubq_synth_Coq7"/>
</dbReference>
<keyword evidence="6 9" id="KW-0408">Iron</keyword>
<evidence type="ECO:0000256" key="2">
    <source>
        <dbReference type="ARBA" id="ARBA00022475"/>
    </source>
</evidence>
<comment type="caution">
    <text evidence="10">The sequence shown here is derived from an EMBL/GenBank/DDBJ whole genome shotgun (WGS) entry which is preliminary data.</text>
</comment>
<dbReference type="Pfam" id="PF03232">
    <property type="entry name" value="COQ7"/>
    <property type="match status" value="1"/>
</dbReference>
<feature type="binding site" evidence="9">
    <location>
        <position position="181"/>
    </location>
    <ligand>
        <name>Fe cation</name>
        <dbReference type="ChEBI" id="CHEBI:24875"/>
        <label>2</label>
    </ligand>
</feature>
<comment type="cofactor">
    <cofactor evidence="9">
        <name>Fe cation</name>
        <dbReference type="ChEBI" id="CHEBI:24875"/>
    </cofactor>
    <text evidence="9">Binds 2 iron ions per subunit.</text>
</comment>
<dbReference type="RefSeq" id="WP_133702783.1">
    <property type="nucleotide sequence ID" value="NZ_SNXS01000006.1"/>
</dbReference>
<dbReference type="EC" id="1.14.99.60" evidence="9"/>
<dbReference type="OrthoDB" id="5192789at2"/>
<dbReference type="EMBL" id="SNXS01000006">
    <property type="protein sequence ID" value="TDP62757.1"/>
    <property type="molecule type" value="Genomic_DNA"/>
</dbReference>
<comment type="subcellular location">
    <subcellularLocation>
        <location evidence="9">Cell membrane</location>
        <topology evidence="9">Peripheral membrane protein</topology>
    </subcellularLocation>
</comment>
<evidence type="ECO:0000256" key="9">
    <source>
        <dbReference type="HAMAP-Rule" id="MF_01658"/>
    </source>
</evidence>
<comment type="function">
    <text evidence="9">Catalyzes the hydroxylation of 2-nonaprenyl-3-methyl-6-methoxy-1,4-benzoquinol during ubiquinone biosynthesis.</text>
</comment>
<dbReference type="HAMAP" id="MF_01658">
    <property type="entry name" value="COQ7"/>
    <property type="match status" value="1"/>
</dbReference>
<accession>A0A4R6QHG1</accession>
<dbReference type="PANTHER" id="PTHR11237:SF4">
    <property type="entry name" value="5-DEMETHOXYUBIQUINONE HYDROXYLASE, MITOCHONDRIAL"/>
    <property type="match status" value="1"/>
</dbReference>
<dbReference type="InterPro" id="IPR012347">
    <property type="entry name" value="Ferritin-like"/>
</dbReference>
<evidence type="ECO:0000313" key="11">
    <source>
        <dbReference type="Proteomes" id="UP000295361"/>
    </source>
</evidence>
<dbReference type="InterPro" id="IPR047809">
    <property type="entry name" value="COQ7_proteobact"/>
</dbReference>
<reference evidence="10 11" key="1">
    <citation type="submission" date="2019-03" db="EMBL/GenBank/DDBJ databases">
        <title>Genomic Encyclopedia of Type Strains, Phase IV (KMG-IV): sequencing the most valuable type-strain genomes for metagenomic binning, comparative biology and taxonomic classification.</title>
        <authorList>
            <person name="Goeker M."/>
        </authorList>
    </citation>
    <scope>NUCLEOTIDE SEQUENCE [LARGE SCALE GENOMIC DNA]</scope>
    <source>
        <strain evidence="10 11">DSM 16998</strain>
    </source>
</reference>
<feature type="binding site" evidence="9">
    <location>
        <position position="67"/>
    </location>
    <ligand>
        <name>Fe cation</name>
        <dbReference type="ChEBI" id="CHEBI:24875"/>
        <label>1</label>
    </ligand>
</feature>
<name>A0A4R6QHG1_9BURK</name>
<comment type="catalytic activity">
    <reaction evidence="9">
        <text>a 5-methoxy-2-methyl-3-(all-trans-polyprenyl)benzene-1,4-diol + AH2 + O2 = a 3-demethylubiquinol + A + H2O</text>
        <dbReference type="Rhea" id="RHEA:50908"/>
        <dbReference type="Rhea" id="RHEA-COMP:10859"/>
        <dbReference type="Rhea" id="RHEA-COMP:10914"/>
        <dbReference type="ChEBI" id="CHEBI:13193"/>
        <dbReference type="ChEBI" id="CHEBI:15377"/>
        <dbReference type="ChEBI" id="CHEBI:15379"/>
        <dbReference type="ChEBI" id="CHEBI:17499"/>
        <dbReference type="ChEBI" id="CHEBI:84167"/>
        <dbReference type="ChEBI" id="CHEBI:84422"/>
        <dbReference type="EC" id="1.14.99.60"/>
    </reaction>
</comment>
<organism evidence="10 11">
    <name type="scientific">Roseateles toxinivorans</name>
    <dbReference type="NCBI Taxonomy" id="270368"/>
    <lineage>
        <taxon>Bacteria</taxon>
        <taxon>Pseudomonadati</taxon>
        <taxon>Pseudomonadota</taxon>
        <taxon>Betaproteobacteria</taxon>
        <taxon>Burkholderiales</taxon>
        <taxon>Sphaerotilaceae</taxon>
        <taxon>Roseateles</taxon>
    </lineage>
</organism>
<protein>
    <recommendedName>
        <fullName evidence="9">3-demethoxyubiquinol 3-hydroxylase</fullName>
        <shortName evidence="9">DMQ hydroxylase</shortName>
        <ecNumber evidence="9">1.14.99.60</ecNumber>
    </recommendedName>
    <alternativeName>
        <fullName evidence="9">2-nonaprenyl-3-methyl-6-methoxy-1,4-benzoquinol hydroxylase</fullName>
    </alternativeName>
</protein>
<evidence type="ECO:0000256" key="1">
    <source>
        <dbReference type="ARBA" id="ARBA00004749"/>
    </source>
</evidence>
<evidence type="ECO:0000256" key="3">
    <source>
        <dbReference type="ARBA" id="ARBA00022688"/>
    </source>
</evidence>
<evidence type="ECO:0000256" key="6">
    <source>
        <dbReference type="ARBA" id="ARBA00023004"/>
    </source>
</evidence>
<keyword evidence="3 9" id="KW-0831">Ubiquinone biosynthesis</keyword>
<evidence type="ECO:0000256" key="4">
    <source>
        <dbReference type="ARBA" id="ARBA00022723"/>
    </source>
</evidence>
<keyword evidence="10" id="KW-0830">Ubiquinone</keyword>
<dbReference type="AlphaFoldDB" id="A0A4R6QHG1"/>
<dbReference type="NCBIfam" id="NF033656">
    <property type="entry name" value="DMQ_monoox_COQ7"/>
    <property type="match status" value="1"/>
</dbReference>
<dbReference type="InParanoid" id="A0A4R6QHG1"/>
<dbReference type="SUPFAM" id="SSF47240">
    <property type="entry name" value="Ferritin-like"/>
    <property type="match status" value="1"/>
</dbReference>
<evidence type="ECO:0000256" key="7">
    <source>
        <dbReference type="ARBA" id="ARBA00023033"/>
    </source>
</evidence>